<dbReference type="SUPFAM" id="SSF117396">
    <property type="entry name" value="TM1631-like"/>
    <property type="match status" value="1"/>
</dbReference>
<dbReference type="InterPro" id="IPR002763">
    <property type="entry name" value="DUF72"/>
</dbReference>
<accession>A0A7U3ZQG7</accession>
<evidence type="ECO:0000313" key="2">
    <source>
        <dbReference type="Proteomes" id="UP000000493"/>
    </source>
</evidence>
<dbReference type="RefSeq" id="WP_013930754.1">
    <property type="nucleotide sequence ID" value="NC_015703.1"/>
</dbReference>
<gene>
    <name evidence="1" type="ordered locus">Runsl_5180</name>
</gene>
<name>A0A7U3ZQG7_RUNSL</name>
<dbReference type="KEGG" id="rsi:Runsl_5180"/>
<dbReference type="PANTHER" id="PTHR30348:SF9">
    <property type="entry name" value="UPF0759 PROTEIN YECE"/>
    <property type="match status" value="1"/>
</dbReference>
<reference evidence="2" key="1">
    <citation type="submission" date="2011-06" db="EMBL/GenBank/DDBJ databases">
        <title>The complete genome of chromosome of Runella slithyformis DSM 19594.</title>
        <authorList>
            <consortium name="US DOE Joint Genome Institute (JGI-PGF)"/>
            <person name="Lucas S."/>
            <person name="Han J."/>
            <person name="Lapidus A."/>
            <person name="Bruce D."/>
            <person name="Goodwin L."/>
            <person name="Pitluck S."/>
            <person name="Peters L."/>
            <person name="Kyrpides N."/>
            <person name="Mavromatis K."/>
            <person name="Ivanova N."/>
            <person name="Ovchinnikova G."/>
            <person name="Zhang X."/>
            <person name="Misra M."/>
            <person name="Detter J.C."/>
            <person name="Tapia R."/>
            <person name="Han C."/>
            <person name="Land M."/>
            <person name="Hauser L."/>
            <person name="Markowitz V."/>
            <person name="Cheng J.-F."/>
            <person name="Hugenholtz P."/>
            <person name="Woyke T."/>
            <person name="Wu D."/>
            <person name="Tindall B."/>
            <person name="Faehrich R."/>
            <person name="Brambilla E."/>
            <person name="Klenk H.-P."/>
            <person name="Eisen J.A."/>
        </authorList>
    </citation>
    <scope>NUCLEOTIDE SEQUENCE [LARGE SCALE GENOMIC DNA]</scope>
    <source>
        <strain evidence="2">ATCC 29530 / DSM 19594 / LMG 11500 / NCIMB 11436 / LSU 4</strain>
    </source>
</reference>
<organism evidence="1 2">
    <name type="scientific">Runella slithyformis (strain ATCC 29530 / DSM 19594 / LMG 11500 / NCIMB 11436 / LSU 4)</name>
    <dbReference type="NCBI Taxonomy" id="761193"/>
    <lineage>
        <taxon>Bacteria</taxon>
        <taxon>Pseudomonadati</taxon>
        <taxon>Bacteroidota</taxon>
        <taxon>Cytophagia</taxon>
        <taxon>Cytophagales</taxon>
        <taxon>Spirosomataceae</taxon>
        <taxon>Runella</taxon>
    </lineage>
</organism>
<keyword evidence="2" id="KW-1185">Reference proteome</keyword>
<reference evidence="1 2" key="2">
    <citation type="journal article" date="2012" name="Stand. Genomic Sci.">
        <title>Complete genome sequence of the aquatic bacterium Runella slithyformis type strain (LSU 4(T)).</title>
        <authorList>
            <person name="Copeland A."/>
            <person name="Zhang X."/>
            <person name="Misra M."/>
            <person name="Lapidus A."/>
            <person name="Nolan M."/>
            <person name="Lucas S."/>
            <person name="Deshpande S."/>
            <person name="Cheng J.F."/>
            <person name="Tapia R."/>
            <person name="Goodwin L.A."/>
            <person name="Pitluck S."/>
            <person name="Liolios K."/>
            <person name="Pagani I."/>
            <person name="Ivanova N."/>
            <person name="Mikhailova N."/>
            <person name="Pati A."/>
            <person name="Chen A."/>
            <person name="Palaniappan K."/>
            <person name="Land M."/>
            <person name="Hauser L."/>
            <person name="Pan C."/>
            <person name="Jeffries C.D."/>
            <person name="Detter J.C."/>
            <person name="Brambilla E.M."/>
            <person name="Rohde M."/>
            <person name="Djao O.D."/>
            <person name="Goker M."/>
            <person name="Sikorski J."/>
            <person name="Tindall B.J."/>
            <person name="Woyke T."/>
            <person name="Bristow J."/>
            <person name="Eisen J.A."/>
            <person name="Markowitz V."/>
            <person name="Hugenholtz P."/>
            <person name="Kyrpides N.C."/>
            <person name="Klenk H.P."/>
            <person name="Mavromatis K."/>
        </authorList>
    </citation>
    <scope>NUCLEOTIDE SEQUENCE [LARGE SCALE GENOMIC DNA]</scope>
    <source>
        <strain evidence="2">ATCC 29530 / DSM 19594 / LMG 11500 / NCIMB 11436 / LSU 4</strain>
    </source>
</reference>
<dbReference type="AlphaFoldDB" id="A0A7U3ZQG7"/>
<dbReference type="EMBL" id="CP002859">
    <property type="protein sequence ID" value="AEI51480.1"/>
    <property type="molecule type" value="Genomic_DNA"/>
</dbReference>
<sequence length="304" mass="34973">MDFGKSEDISNIDFNLPPDHPFTGQVLPTFSSDPSQPPQCFIGPPIWANKEWVGKIYPTTAKDKDFLYYYTRQFNSIELNVTHYQIPGETTIQRWKEAAAPGFRFCPKWPQTISHEYQLKGCEHLSREFTTAVLGLGEHLGTTFLQLGPSFDTYQFRTLSLFLKQLPPHFPIAVEFRHPDWFSDKVLWQKTIEMLQEAGVGTVMSDVAGRRDVLHMSLTSPIFALRFVGHELHPTDFTRVDAWVQRLKAWFDRGLRTAFIFVHCGENTNAPELTAYWIKQLNLHCGLSLQLPRIQPKVIQGSLF</sequence>
<evidence type="ECO:0000313" key="1">
    <source>
        <dbReference type="EMBL" id="AEI51480.1"/>
    </source>
</evidence>
<dbReference type="PANTHER" id="PTHR30348">
    <property type="entry name" value="UNCHARACTERIZED PROTEIN YECE"/>
    <property type="match status" value="1"/>
</dbReference>
<protein>
    <recommendedName>
        <fullName evidence="3">DUF72 domain-containing protein</fullName>
    </recommendedName>
</protein>
<proteinExistence type="predicted"/>
<evidence type="ECO:0008006" key="3">
    <source>
        <dbReference type="Google" id="ProtNLM"/>
    </source>
</evidence>
<dbReference type="InterPro" id="IPR036520">
    <property type="entry name" value="UPF0759_sf"/>
</dbReference>
<dbReference type="Proteomes" id="UP000000493">
    <property type="component" value="Chromosome"/>
</dbReference>
<dbReference type="Gene3D" id="3.20.20.410">
    <property type="entry name" value="Protein of unknown function UPF0759"/>
    <property type="match status" value="1"/>
</dbReference>
<dbReference type="Pfam" id="PF01904">
    <property type="entry name" value="DUF72"/>
    <property type="match status" value="1"/>
</dbReference>